<proteinExistence type="predicted"/>
<evidence type="ECO:0000313" key="1">
    <source>
        <dbReference type="EMBL" id="DAE11225.1"/>
    </source>
</evidence>
<sequence>MLTFLSDRTFSSRFLNVTVHHLVQIFGVKLNIFPLTNI</sequence>
<reference evidence="1" key="1">
    <citation type="journal article" date="2021" name="Proc. Natl. Acad. Sci. U.S.A.">
        <title>A Catalog of Tens of Thousands of Viruses from Human Metagenomes Reveals Hidden Associations with Chronic Diseases.</title>
        <authorList>
            <person name="Tisza M.J."/>
            <person name="Buck C.B."/>
        </authorList>
    </citation>
    <scope>NUCLEOTIDE SEQUENCE</scope>
    <source>
        <strain evidence="1">CtaMv1</strain>
    </source>
</reference>
<dbReference type="EMBL" id="BK015528">
    <property type="protein sequence ID" value="DAE11225.1"/>
    <property type="molecule type" value="Genomic_DNA"/>
</dbReference>
<name>A0A8S5PXA1_9CAUD</name>
<organism evidence="1">
    <name type="scientific">Myoviridae sp. ctaMv1</name>
    <dbReference type="NCBI Taxonomy" id="2825131"/>
    <lineage>
        <taxon>Viruses</taxon>
        <taxon>Duplodnaviria</taxon>
        <taxon>Heunggongvirae</taxon>
        <taxon>Uroviricota</taxon>
        <taxon>Caudoviricetes</taxon>
    </lineage>
</organism>
<protein>
    <submittedName>
        <fullName evidence="1">Uncharacterized protein</fullName>
    </submittedName>
</protein>
<accession>A0A8S5PXA1</accession>